<feature type="transmembrane region" description="Helical" evidence="1">
    <location>
        <begin position="6"/>
        <end position="23"/>
    </location>
</feature>
<sequence length="233" mass="27788">MSFDLFKYLTTLGFIYIYGRLVLHYGEVFWTYMWDEEILWKSNLEKPRILFLLTGLGVMHLISFARTTITPDNYTVQILLLLAFSSGFYLAVITWTYQFRDSIQVQKAFPALNKNKPKRENNFHLEISEDQIQKLYHGLIRYDLLNYDKTSKQDLKNVLLKNWDAHNSKIHFNMDGPSCREFHDYFIRTFPKNSLTMKNFFETSKLVLRADGKSYKYNTIIRCTPKNDLIERE</sequence>
<dbReference type="EMBL" id="FOOH01000006">
    <property type="protein sequence ID" value="SFF71546.1"/>
    <property type="molecule type" value="Genomic_DNA"/>
</dbReference>
<gene>
    <name evidence="2" type="ORF">SAMN04488033_10637</name>
</gene>
<dbReference type="RefSeq" id="WP_093303592.1">
    <property type="nucleotide sequence ID" value="NZ_FOOH01000006.1"/>
</dbReference>
<organism evidence="2 3">
    <name type="scientific">Salegentibacter agarivorans</name>
    <dbReference type="NCBI Taxonomy" id="345907"/>
    <lineage>
        <taxon>Bacteria</taxon>
        <taxon>Pseudomonadati</taxon>
        <taxon>Bacteroidota</taxon>
        <taxon>Flavobacteriia</taxon>
        <taxon>Flavobacteriales</taxon>
        <taxon>Flavobacteriaceae</taxon>
        <taxon>Salegentibacter</taxon>
    </lineage>
</organism>
<protein>
    <submittedName>
        <fullName evidence="2">Uncharacterized protein</fullName>
    </submittedName>
</protein>
<keyword evidence="1" id="KW-0812">Transmembrane</keyword>
<dbReference type="Proteomes" id="UP000199116">
    <property type="component" value="Unassembled WGS sequence"/>
</dbReference>
<name>A0A1I2L338_9FLAO</name>
<proteinExistence type="predicted"/>
<evidence type="ECO:0000313" key="3">
    <source>
        <dbReference type="Proteomes" id="UP000199116"/>
    </source>
</evidence>
<keyword evidence="1" id="KW-0472">Membrane</keyword>
<feature type="transmembrane region" description="Helical" evidence="1">
    <location>
        <begin position="75"/>
        <end position="97"/>
    </location>
</feature>
<keyword evidence="3" id="KW-1185">Reference proteome</keyword>
<evidence type="ECO:0000256" key="1">
    <source>
        <dbReference type="SAM" id="Phobius"/>
    </source>
</evidence>
<keyword evidence="1" id="KW-1133">Transmembrane helix</keyword>
<dbReference type="AlphaFoldDB" id="A0A1I2L338"/>
<feature type="transmembrane region" description="Helical" evidence="1">
    <location>
        <begin position="49"/>
        <end position="69"/>
    </location>
</feature>
<evidence type="ECO:0000313" key="2">
    <source>
        <dbReference type="EMBL" id="SFF71546.1"/>
    </source>
</evidence>
<reference evidence="3" key="1">
    <citation type="submission" date="2016-10" db="EMBL/GenBank/DDBJ databases">
        <authorList>
            <person name="Varghese N."/>
            <person name="Submissions S."/>
        </authorList>
    </citation>
    <scope>NUCLEOTIDE SEQUENCE [LARGE SCALE GENOMIC DNA]</scope>
    <source>
        <strain evidence="3">DSM 23515</strain>
    </source>
</reference>
<accession>A0A1I2L338</accession>